<organism evidence="2 3">
    <name type="scientific">Azospirillum brasilense</name>
    <dbReference type="NCBI Taxonomy" id="192"/>
    <lineage>
        <taxon>Bacteria</taxon>
        <taxon>Pseudomonadati</taxon>
        <taxon>Pseudomonadota</taxon>
        <taxon>Alphaproteobacteria</taxon>
        <taxon>Rhodospirillales</taxon>
        <taxon>Azospirillaceae</taxon>
        <taxon>Azospirillum</taxon>
    </lineage>
</organism>
<geneLocation type="plasmid" evidence="2">
    <name>unnamed</name>
</geneLocation>
<evidence type="ECO:0000313" key="3">
    <source>
        <dbReference type="Proteomes" id="UP000215367"/>
    </source>
</evidence>
<dbReference type="Proteomes" id="UP000215367">
    <property type="component" value="Unassembled WGS sequence"/>
</dbReference>
<feature type="compositionally biased region" description="Basic and acidic residues" evidence="1">
    <location>
        <begin position="91"/>
        <end position="107"/>
    </location>
</feature>
<name>A0A235H4C6_AZOBR</name>
<comment type="caution">
    <text evidence="2">The sequence shown here is derived from an EMBL/GenBank/DDBJ whole genome shotgun (WGS) entry which is preliminary data.</text>
</comment>
<accession>A0A235H4C6</accession>
<gene>
    <name evidence="2" type="ORF">CHT98_30085</name>
</gene>
<protein>
    <submittedName>
        <fullName evidence="2">Uncharacterized protein</fullName>
    </submittedName>
</protein>
<dbReference type="EMBL" id="NOWT01000048">
    <property type="protein sequence ID" value="OYD80679.1"/>
    <property type="molecule type" value="Genomic_DNA"/>
</dbReference>
<feature type="region of interest" description="Disordered" evidence="1">
    <location>
        <begin position="221"/>
        <end position="246"/>
    </location>
</feature>
<feature type="compositionally biased region" description="Basic and acidic residues" evidence="1">
    <location>
        <begin position="34"/>
        <end position="48"/>
    </location>
</feature>
<proteinExistence type="predicted"/>
<feature type="region of interest" description="Disordered" evidence="1">
    <location>
        <begin position="1"/>
        <end position="50"/>
    </location>
</feature>
<sequence>MQGHTPVRPNVDDGKNRSQPRKHSVRPDGAAPVDLRDAGKMGHLHDGFEPAGLHGQDLDLGLGDGHGVVGRIDVQGADLHGVLEVAAAQRPPDRRQAASLPDEGRQRLRDRRVRHGDPLAQPVEDGVRDLPAKAFRVRVTAPWKGQPAVLQVAIDGVAQFQHQPFQSGEMGAEPPLRQDAHRFVGSHRAAVAPPEAQLALHRGFGIRRWSGRDGLAHGRAISGVRGLPSRPIRRTSARHPQSGPGW</sequence>
<evidence type="ECO:0000313" key="2">
    <source>
        <dbReference type="EMBL" id="OYD80679.1"/>
    </source>
</evidence>
<evidence type="ECO:0000256" key="1">
    <source>
        <dbReference type="SAM" id="MobiDB-lite"/>
    </source>
</evidence>
<feature type="region of interest" description="Disordered" evidence="1">
    <location>
        <begin position="87"/>
        <end position="124"/>
    </location>
</feature>
<dbReference type="AlphaFoldDB" id="A0A235H4C6"/>
<reference evidence="2 3" key="1">
    <citation type="submission" date="2017-07" db="EMBL/GenBank/DDBJ databases">
        <title>Whole genome sequence of Azospirillum brasilense 2A1, a potential biofertilizer strain.</title>
        <authorList>
            <person name="Fontana C.A."/>
            <person name="Toffoli L.M."/>
            <person name="Salazar S.M."/>
            <person name="Puglisi E."/>
            <person name="Pedraza R."/>
            <person name="Bassi D."/>
            <person name="Cocconcelli P.S."/>
        </authorList>
    </citation>
    <scope>NUCLEOTIDE SEQUENCE [LARGE SCALE GENOMIC DNA]</scope>
    <source>
        <strain evidence="2 3">2A1</strain>
        <plasmid evidence="2">unnamed</plasmid>
    </source>
</reference>
<keyword evidence="2" id="KW-0614">Plasmid</keyword>